<sequence length="188" mass="20698">MATSKLNKEQYANLSAFAGVMLVYSSTNRDGVTVQTAQHFFGKDFEPADKTDNEIFRVIKNVVATMWHTIAEEKKLRADADGIRSKFRATTPAEIIICDKSHNRIKHYDLTDSVWARIGLVPTKVDLEKSNRDFAKTIHAAAKAIRDAMNFAPNLASLEKAEKPAKKNAGKAEGVATATTTETVKEAA</sequence>
<evidence type="ECO:0000256" key="1">
    <source>
        <dbReference type="SAM" id="MobiDB-lite"/>
    </source>
</evidence>
<feature type="compositionally biased region" description="Low complexity" evidence="1">
    <location>
        <begin position="171"/>
        <end position="182"/>
    </location>
</feature>
<organism evidence="2 3">
    <name type="scientific">Bacteroides uniformis</name>
    <dbReference type="NCBI Taxonomy" id="820"/>
    <lineage>
        <taxon>Bacteria</taxon>
        <taxon>Pseudomonadati</taxon>
        <taxon>Bacteroidota</taxon>
        <taxon>Bacteroidia</taxon>
        <taxon>Bacteroidales</taxon>
        <taxon>Bacteroidaceae</taxon>
        <taxon>Bacteroides</taxon>
    </lineage>
</organism>
<comment type="caution">
    <text evidence="2">The sequence shown here is derived from an EMBL/GenBank/DDBJ whole genome shotgun (WGS) entry which is preliminary data.</text>
</comment>
<dbReference type="Proteomes" id="UP000431575">
    <property type="component" value="Unassembled WGS sequence"/>
</dbReference>
<name>A0A4V1YI00_BACUN</name>
<reference evidence="2 3" key="1">
    <citation type="journal article" date="2019" name="Nat. Med.">
        <title>A library of human gut bacterial isolates paired with longitudinal multiomics data enables mechanistic microbiome research.</title>
        <authorList>
            <person name="Poyet M."/>
            <person name="Groussin M."/>
            <person name="Gibbons S.M."/>
            <person name="Avila-Pacheco J."/>
            <person name="Jiang X."/>
            <person name="Kearney S.M."/>
            <person name="Perrotta A.R."/>
            <person name="Berdy B."/>
            <person name="Zhao S."/>
            <person name="Lieberman T.D."/>
            <person name="Swanson P.K."/>
            <person name="Smith M."/>
            <person name="Roesemann S."/>
            <person name="Alexander J.E."/>
            <person name="Rich S.A."/>
            <person name="Livny J."/>
            <person name="Vlamakis H."/>
            <person name="Clish C."/>
            <person name="Bullock K."/>
            <person name="Deik A."/>
            <person name="Scott J."/>
            <person name="Pierce K.A."/>
            <person name="Xavier R.J."/>
            <person name="Alm E.J."/>
        </authorList>
    </citation>
    <scope>NUCLEOTIDE SEQUENCE [LARGE SCALE GENOMIC DNA]</scope>
    <source>
        <strain evidence="2 3">BIOML-A6</strain>
    </source>
</reference>
<protein>
    <submittedName>
        <fullName evidence="2">Uncharacterized protein</fullName>
    </submittedName>
</protein>
<feature type="region of interest" description="Disordered" evidence="1">
    <location>
        <begin position="161"/>
        <end position="188"/>
    </location>
</feature>
<evidence type="ECO:0000313" key="3">
    <source>
        <dbReference type="Proteomes" id="UP000431575"/>
    </source>
</evidence>
<gene>
    <name evidence="2" type="ORF">GAP41_12635</name>
</gene>
<dbReference type="AlphaFoldDB" id="A0A4V1YI00"/>
<proteinExistence type="predicted"/>
<dbReference type="EMBL" id="WCTM01000007">
    <property type="protein sequence ID" value="KAB4241592.1"/>
    <property type="molecule type" value="Genomic_DNA"/>
</dbReference>
<evidence type="ECO:0000313" key="2">
    <source>
        <dbReference type="EMBL" id="KAB4241592.1"/>
    </source>
</evidence>
<dbReference type="RefSeq" id="WP_130081148.1">
    <property type="nucleotide sequence ID" value="NZ_RCXX01000007.1"/>
</dbReference>
<accession>A0A4V1YI00</accession>